<proteinExistence type="predicted"/>
<protein>
    <submittedName>
        <fullName evidence="2">Uncharacterized protein</fullName>
    </submittedName>
</protein>
<evidence type="ECO:0000256" key="1">
    <source>
        <dbReference type="SAM" id="MobiDB-lite"/>
    </source>
</evidence>
<gene>
    <name evidence="2" type="ORF">ILEXP_LOCUS40926</name>
</gene>
<organism evidence="2 3">
    <name type="scientific">Ilex paraguariensis</name>
    <name type="common">yerba mate</name>
    <dbReference type="NCBI Taxonomy" id="185542"/>
    <lineage>
        <taxon>Eukaryota</taxon>
        <taxon>Viridiplantae</taxon>
        <taxon>Streptophyta</taxon>
        <taxon>Embryophyta</taxon>
        <taxon>Tracheophyta</taxon>
        <taxon>Spermatophyta</taxon>
        <taxon>Magnoliopsida</taxon>
        <taxon>eudicotyledons</taxon>
        <taxon>Gunneridae</taxon>
        <taxon>Pentapetalae</taxon>
        <taxon>asterids</taxon>
        <taxon>campanulids</taxon>
        <taxon>Aquifoliales</taxon>
        <taxon>Aquifoliaceae</taxon>
        <taxon>Ilex</taxon>
    </lineage>
</organism>
<feature type="region of interest" description="Disordered" evidence="1">
    <location>
        <begin position="1"/>
        <end position="30"/>
    </location>
</feature>
<dbReference type="AlphaFoldDB" id="A0ABC8TQA6"/>
<keyword evidence="3" id="KW-1185">Reference proteome</keyword>
<dbReference type="Proteomes" id="UP001642360">
    <property type="component" value="Unassembled WGS sequence"/>
</dbReference>
<accession>A0ABC8TQA6</accession>
<comment type="caution">
    <text evidence="2">The sequence shown here is derived from an EMBL/GenBank/DDBJ whole genome shotgun (WGS) entry which is preliminary data.</text>
</comment>
<feature type="non-terminal residue" evidence="2">
    <location>
        <position position="1"/>
    </location>
</feature>
<sequence length="97" mass="10448">MSSLSNIEDPVGAAHSRPTGATSTHQAVPSARRHHYVFPWPSPAHDALSMISAPTNQCLQVTSPSAQGRLAWWCLTLSDLSLLASSATPIMPCLWRL</sequence>
<name>A0ABC8TQA6_9AQUA</name>
<evidence type="ECO:0000313" key="2">
    <source>
        <dbReference type="EMBL" id="CAK9171369.1"/>
    </source>
</evidence>
<evidence type="ECO:0000313" key="3">
    <source>
        <dbReference type="Proteomes" id="UP001642360"/>
    </source>
</evidence>
<feature type="non-terminal residue" evidence="2">
    <location>
        <position position="97"/>
    </location>
</feature>
<reference evidence="2 3" key="1">
    <citation type="submission" date="2024-02" db="EMBL/GenBank/DDBJ databases">
        <authorList>
            <person name="Vignale AGUSTIN F."/>
            <person name="Sosa J E."/>
            <person name="Modenutti C."/>
        </authorList>
    </citation>
    <scope>NUCLEOTIDE SEQUENCE [LARGE SCALE GENOMIC DNA]</scope>
</reference>
<dbReference type="EMBL" id="CAUOFW020005724">
    <property type="protein sequence ID" value="CAK9171369.1"/>
    <property type="molecule type" value="Genomic_DNA"/>
</dbReference>